<dbReference type="InterPro" id="IPR038713">
    <property type="entry name" value="Terminase_Gp1_N_sf"/>
</dbReference>
<protein>
    <submittedName>
        <fullName evidence="2">Terminase small subunit</fullName>
    </submittedName>
</protein>
<organism evidence="2">
    <name type="scientific">uncultured Caudovirales phage</name>
    <dbReference type="NCBI Taxonomy" id="2100421"/>
    <lineage>
        <taxon>Viruses</taxon>
        <taxon>Duplodnaviria</taxon>
        <taxon>Heunggongvirae</taxon>
        <taxon>Uroviricota</taxon>
        <taxon>Caudoviricetes</taxon>
        <taxon>Peduoviridae</taxon>
        <taxon>Maltschvirus</taxon>
        <taxon>Maltschvirus maltsch</taxon>
    </lineage>
</organism>
<accession>A0A6J7X2N1</accession>
<evidence type="ECO:0000313" key="2">
    <source>
        <dbReference type="EMBL" id="CAB5224976.1"/>
    </source>
</evidence>
<evidence type="ECO:0000313" key="1">
    <source>
        <dbReference type="EMBL" id="CAB4160646.1"/>
    </source>
</evidence>
<proteinExistence type="predicted"/>
<dbReference type="GO" id="GO:0051276">
    <property type="term" value="P:chromosome organization"/>
    <property type="evidence" value="ECO:0007669"/>
    <property type="project" value="InterPro"/>
</dbReference>
<dbReference type="Gene3D" id="1.10.10.1400">
    <property type="entry name" value="Terminase, small subunit, N-terminal DNA-binding domain, HTH motif"/>
    <property type="match status" value="1"/>
</dbReference>
<dbReference type="EMBL" id="LR796712">
    <property type="protein sequence ID" value="CAB4160646.1"/>
    <property type="molecule type" value="Genomic_DNA"/>
</dbReference>
<name>A0A6J7X2N1_9CAUD</name>
<reference evidence="2" key="1">
    <citation type="submission" date="2020-05" db="EMBL/GenBank/DDBJ databases">
        <authorList>
            <person name="Chiriac C."/>
            <person name="Salcher M."/>
            <person name="Ghai R."/>
            <person name="Kavagutti S V."/>
        </authorList>
    </citation>
    <scope>NUCLEOTIDE SEQUENCE</scope>
</reference>
<gene>
    <name evidence="1" type="ORF">UFOVP733_4</name>
    <name evidence="2" type="ORF">UFOVP743_55</name>
</gene>
<sequence>MDEQHSELNHKRELFARAYIKHGNGAQAVIDAGYDVSSRESAASIAWTLLQDPFIQQFLSDQKSIIAARNEINLDWNFKKLKEIVEVHSKLCEKNGAEQMIDARAAISALDMISKQLGFYEAEKVEHKVNSWQTDKEILENFAKEF</sequence>
<dbReference type="EMBL" id="LR798336">
    <property type="protein sequence ID" value="CAB5224976.1"/>
    <property type="molecule type" value="Genomic_DNA"/>
</dbReference>
<dbReference type="Pfam" id="PF03592">
    <property type="entry name" value="Terminase_2"/>
    <property type="match status" value="1"/>
</dbReference>
<dbReference type="InterPro" id="IPR005335">
    <property type="entry name" value="Terminase_ssu"/>
</dbReference>